<feature type="region of interest" description="Disordered" evidence="1">
    <location>
        <begin position="1"/>
        <end position="32"/>
    </location>
</feature>
<dbReference type="Proteomes" id="UP000789572">
    <property type="component" value="Unassembled WGS sequence"/>
</dbReference>
<reference evidence="2" key="1">
    <citation type="submission" date="2021-06" db="EMBL/GenBank/DDBJ databases">
        <authorList>
            <person name="Kallberg Y."/>
            <person name="Tangrot J."/>
            <person name="Rosling A."/>
        </authorList>
    </citation>
    <scope>NUCLEOTIDE SEQUENCE</scope>
    <source>
        <strain evidence="2">IA702</strain>
    </source>
</reference>
<dbReference type="AlphaFoldDB" id="A0A9N9AAN5"/>
<keyword evidence="3" id="KW-1185">Reference proteome</keyword>
<organism evidence="2 3">
    <name type="scientific">Paraglomus occultum</name>
    <dbReference type="NCBI Taxonomy" id="144539"/>
    <lineage>
        <taxon>Eukaryota</taxon>
        <taxon>Fungi</taxon>
        <taxon>Fungi incertae sedis</taxon>
        <taxon>Mucoromycota</taxon>
        <taxon>Glomeromycotina</taxon>
        <taxon>Glomeromycetes</taxon>
        <taxon>Paraglomerales</taxon>
        <taxon>Paraglomeraceae</taxon>
        <taxon>Paraglomus</taxon>
    </lineage>
</organism>
<dbReference type="EMBL" id="CAJVPJ010000431">
    <property type="protein sequence ID" value="CAG8523879.1"/>
    <property type="molecule type" value="Genomic_DNA"/>
</dbReference>
<accession>A0A9N9AAN5</accession>
<proteinExistence type="predicted"/>
<sequence length="81" mass="9131">MTNVGRAAANNKHGGQNEELASTQKKNKISDKMQTPWQPEEDFMLLNLFHTGSAIAAYVKNYLEIFCITSLFNKVSNTPHF</sequence>
<evidence type="ECO:0000313" key="3">
    <source>
        <dbReference type="Proteomes" id="UP000789572"/>
    </source>
</evidence>
<name>A0A9N9AAN5_9GLOM</name>
<evidence type="ECO:0000313" key="2">
    <source>
        <dbReference type="EMBL" id="CAG8523879.1"/>
    </source>
</evidence>
<protein>
    <submittedName>
        <fullName evidence="2">8006_t:CDS:1</fullName>
    </submittedName>
</protein>
<comment type="caution">
    <text evidence="2">The sequence shown here is derived from an EMBL/GenBank/DDBJ whole genome shotgun (WGS) entry which is preliminary data.</text>
</comment>
<gene>
    <name evidence="2" type="ORF">POCULU_LOCUS3718</name>
</gene>
<evidence type="ECO:0000256" key="1">
    <source>
        <dbReference type="SAM" id="MobiDB-lite"/>
    </source>
</evidence>